<feature type="transmembrane region" description="Helical" evidence="1">
    <location>
        <begin position="59"/>
        <end position="75"/>
    </location>
</feature>
<keyword evidence="1" id="KW-0812">Transmembrane</keyword>
<organism evidence="3 4">
    <name type="scientific">Pontibacillus chungwhensis BH030062</name>
    <dbReference type="NCBI Taxonomy" id="1385513"/>
    <lineage>
        <taxon>Bacteria</taxon>
        <taxon>Bacillati</taxon>
        <taxon>Bacillota</taxon>
        <taxon>Bacilli</taxon>
        <taxon>Bacillales</taxon>
        <taxon>Bacillaceae</taxon>
        <taxon>Pontibacillus</taxon>
    </lineage>
</organism>
<dbReference type="OrthoDB" id="2989824at2"/>
<dbReference type="InterPro" id="IPR043726">
    <property type="entry name" value="LiaI-LiaF-like_TM1"/>
</dbReference>
<proteinExistence type="predicted"/>
<dbReference type="EMBL" id="AVBG01000009">
    <property type="protein sequence ID" value="KGP90907.1"/>
    <property type="molecule type" value="Genomic_DNA"/>
</dbReference>
<sequence length="161" mass="18837">MKRQNTFSGLLLIGIGLYFLLREFQIPLLTQFYSWPTILMIIGVALLLHSYIAMEYDTLFSGGVLLGLGIHFHGLRNYSFWIDHWGIFPLIIGLSFLLRFQKTRKGIFPAIILITLSLFVIFASNKPGWFYWINVIVHFIETFWPLLLVGFGLYLLWFKKK</sequence>
<evidence type="ECO:0000313" key="3">
    <source>
        <dbReference type="EMBL" id="KGP90907.1"/>
    </source>
</evidence>
<reference evidence="3 4" key="1">
    <citation type="submission" date="2013-08" db="EMBL/GenBank/DDBJ databases">
        <title>Genome of Pontibacillus chungwhensis.</title>
        <authorList>
            <person name="Wang Q."/>
            <person name="Wang G."/>
        </authorList>
    </citation>
    <scope>NUCLEOTIDE SEQUENCE [LARGE SCALE GENOMIC DNA]</scope>
    <source>
        <strain evidence="3 4">BH030062</strain>
    </source>
</reference>
<evidence type="ECO:0000256" key="1">
    <source>
        <dbReference type="SAM" id="Phobius"/>
    </source>
</evidence>
<comment type="caution">
    <text evidence="3">The sequence shown here is derived from an EMBL/GenBank/DDBJ whole genome shotgun (WGS) entry which is preliminary data.</text>
</comment>
<evidence type="ECO:0000259" key="2">
    <source>
        <dbReference type="Pfam" id="PF18917"/>
    </source>
</evidence>
<dbReference type="RefSeq" id="WP_036784614.1">
    <property type="nucleotide sequence ID" value="NZ_AVBG01000009.1"/>
</dbReference>
<accession>A0A0A2URL2</accession>
<keyword evidence="1" id="KW-1133">Transmembrane helix</keyword>
<feature type="domain" description="LiaI-LiaF-like transmembrane region" evidence="2">
    <location>
        <begin position="7"/>
        <end position="47"/>
    </location>
</feature>
<dbReference type="AlphaFoldDB" id="A0A0A2URL2"/>
<gene>
    <name evidence="3" type="ORF">N780_02700</name>
</gene>
<name>A0A0A2URL2_9BACI</name>
<keyword evidence="4" id="KW-1185">Reference proteome</keyword>
<dbReference type="Proteomes" id="UP000030153">
    <property type="component" value="Unassembled WGS sequence"/>
</dbReference>
<feature type="transmembrane region" description="Helical" evidence="1">
    <location>
        <begin position="129"/>
        <end position="157"/>
    </location>
</feature>
<feature type="transmembrane region" description="Helical" evidence="1">
    <location>
        <begin position="107"/>
        <end position="123"/>
    </location>
</feature>
<feature type="transmembrane region" description="Helical" evidence="1">
    <location>
        <begin position="81"/>
        <end position="100"/>
    </location>
</feature>
<evidence type="ECO:0000313" key="4">
    <source>
        <dbReference type="Proteomes" id="UP000030153"/>
    </source>
</evidence>
<dbReference type="STRING" id="1385513.N780_02700"/>
<dbReference type="eggNOG" id="ENOG502ZXI9">
    <property type="taxonomic scope" value="Bacteria"/>
</dbReference>
<keyword evidence="1" id="KW-0472">Membrane</keyword>
<dbReference type="Pfam" id="PF18917">
    <property type="entry name" value="LiaI-LiaF-like_TM1"/>
    <property type="match status" value="1"/>
</dbReference>
<feature type="transmembrane region" description="Helical" evidence="1">
    <location>
        <begin position="32"/>
        <end position="52"/>
    </location>
</feature>
<protein>
    <recommendedName>
        <fullName evidence="2">LiaI-LiaF-like transmembrane region domain-containing protein</fullName>
    </recommendedName>
</protein>